<keyword evidence="4" id="KW-0479">Metal-binding</keyword>
<dbReference type="PROSITE" id="PS00198">
    <property type="entry name" value="4FE4S_FER_1"/>
    <property type="match status" value="1"/>
</dbReference>
<dbReference type="PROSITE" id="PS51379">
    <property type="entry name" value="4FE4S_FER_2"/>
    <property type="match status" value="1"/>
</dbReference>
<dbReference type="PANTHER" id="PTHR30002:SF4">
    <property type="entry name" value="EPOXYQUEUOSINE REDUCTASE"/>
    <property type="match status" value="1"/>
</dbReference>
<sequence>MNIEKYIRDISKEIGIDIIGFTSSSPLNVKRFILEKRNSGKYTEFEEKDIEKRIDPKLTMENCKSIIIIGVSYNMDFKPKKSYDLNGNISMSSWGTDYHKVLKTKLESLIEKIKEKRDFEYKSFVDTGPLVDRELAKRAGIGFYGKNCSIINKDYGSFIFLGYILTDIEITPDNPLEDGCGDCDLCLRACPTGALESSYDLNPKKCISYLTQTKETISRELRKKMGTKIYGCDTCQRVCPKNKGVKLSSHEEFIPTITGGVMDLEKLLFMSNKEFKREFGSMAGSWRGKNILKRNAIIAIGNIGDEKNIPLLLEVKKDSNLLLEEYIDWAIENILTNSKQSK</sequence>
<keyword evidence="6 10" id="KW-0560">Oxidoreductase</keyword>
<evidence type="ECO:0000313" key="10">
    <source>
        <dbReference type="EMBL" id="OLS03862.1"/>
    </source>
</evidence>
<dbReference type="GO" id="GO:0046872">
    <property type="term" value="F:metal ion binding"/>
    <property type="evidence" value="ECO:0007669"/>
    <property type="project" value="UniProtKB-KW"/>
</dbReference>
<evidence type="ECO:0000256" key="5">
    <source>
        <dbReference type="ARBA" id="ARBA00022785"/>
    </source>
</evidence>
<evidence type="ECO:0000256" key="3">
    <source>
        <dbReference type="ARBA" id="ARBA00022694"/>
    </source>
</evidence>
<dbReference type="EC" id="1.1.-.-" evidence="10"/>
<dbReference type="GO" id="GO:0008616">
    <property type="term" value="P:tRNA queuosine(34) biosynthetic process"/>
    <property type="evidence" value="ECO:0007669"/>
    <property type="project" value="UniProtKB-KW"/>
</dbReference>
<evidence type="ECO:0000256" key="7">
    <source>
        <dbReference type="ARBA" id="ARBA00023004"/>
    </source>
</evidence>
<keyword evidence="11" id="KW-1185">Reference proteome</keyword>
<protein>
    <submittedName>
        <fullName evidence="10">Epoxyqueuosine reductase</fullName>
        <ecNumber evidence="10">1.1.-.-</ecNumber>
    </submittedName>
</protein>
<reference evidence="10 11" key="1">
    <citation type="submission" date="2016-02" db="EMBL/GenBank/DDBJ databases">
        <title>Genome sequence of Tissierella creatinophila DSM 6911.</title>
        <authorList>
            <person name="Poehlein A."/>
            <person name="Daniel R."/>
        </authorList>
    </citation>
    <scope>NUCLEOTIDE SEQUENCE [LARGE SCALE GENOMIC DNA]</scope>
    <source>
        <strain evidence="10 11">DSM 6911</strain>
    </source>
</reference>
<dbReference type="GO" id="GO:0051539">
    <property type="term" value="F:4 iron, 4 sulfur cluster binding"/>
    <property type="evidence" value="ECO:0007669"/>
    <property type="project" value="UniProtKB-KW"/>
</dbReference>
<evidence type="ECO:0000256" key="4">
    <source>
        <dbReference type="ARBA" id="ARBA00022723"/>
    </source>
</evidence>
<evidence type="ECO:0000256" key="8">
    <source>
        <dbReference type="ARBA" id="ARBA00023014"/>
    </source>
</evidence>
<keyword evidence="1" id="KW-0004">4Fe-4S</keyword>
<gene>
    <name evidence="10" type="primary">queG</name>
    <name evidence="10" type="ORF">TICRE_01880</name>
</gene>
<evidence type="ECO:0000313" key="11">
    <source>
        <dbReference type="Proteomes" id="UP000186112"/>
    </source>
</evidence>
<dbReference type="InterPro" id="IPR013542">
    <property type="entry name" value="QueG_DUF1730"/>
</dbReference>
<name>A0A1U7M970_TISCR</name>
<proteinExistence type="predicted"/>
<keyword evidence="2" id="KW-0963">Cytoplasm</keyword>
<keyword evidence="7" id="KW-0408">Iron</keyword>
<dbReference type="NCBIfam" id="TIGR00276">
    <property type="entry name" value="tRNA epoxyqueuosine(34) reductase QueG"/>
    <property type="match status" value="1"/>
</dbReference>
<dbReference type="InterPro" id="IPR017896">
    <property type="entry name" value="4Fe4S_Fe-S-bd"/>
</dbReference>
<dbReference type="Pfam" id="PF13484">
    <property type="entry name" value="Fer4_16"/>
    <property type="match status" value="1"/>
</dbReference>
<keyword evidence="3" id="KW-0819">tRNA processing</keyword>
<dbReference type="InterPro" id="IPR004453">
    <property type="entry name" value="QueG"/>
</dbReference>
<dbReference type="PANTHER" id="PTHR30002">
    <property type="entry name" value="EPOXYQUEUOSINE REDUCTASE"/>
    <property type="match status" value="1"/>
</dbReference>
<feature type="domain" description="4Fe-4S ferredoxin-type" evidence="9">
    <location>
        <begin position="168"/>
        <end position="200"/>
    </location>
</feature>
<dbReference type="Pfam" id="PF08331">
    <property type="entry name" value="QueG_DUF1730"/>
    <property type="match status" value="1"/>
</dbReference>
<dbReference type="EMBL" id="LTDM01000002">
    <property type="protein sequence ID" value="OLS03862.1"/>
    <property type="molecule type" value="Genomic_DNA"/>
</dbReference>
<keyword evidence="5" id="KW-0671">Queuosine biosynthesis</keyword>
<dbReference type="Proteomes" id="UP000186112">
    <property type="component" value="Unassembled WGS sequence"/>
</dbReference>
<comment type="caution">
    <text evidence="10">The sequence shown here is derived from an EMBL/GenBank/DDBJ whole genome shotgun (WGS) entry which is preliminary data.</text>
</comment>
<dbReference type="GO" id="GO:0052693">
    <property type="term" value="F:epoxyqueuosine reductase activity"/>
    <property type="evidence" value="ECO:0007669"/>
    <property type="project" value="TreeGrafter"/>
</dbReference>
<evidence type="ECO:0000256" key="2">
    <source>
        <dbReference type="ARBA" id="ARBA00022490"/>
    </source>
</evidence>
<evidence type="ECO:0000256" key="6">
    <source>
        <dbReference type="ARBA" id="ARBA00023002"/>
    </source>
</evidence>
<dbReference type="InterPro" id="IPR017900">
    <property type="entry name" value="4Fe4S_Fe_S_CS"/>
</dbReference>
<keyword evidence="8" id="KW-0411">Iron-sulfur</keyword>
<evidence type="ECO:0000256" key="1">
    <source>
        <dbReference type="ARBA" id="ARBA00022485"/>
    </source>
</evidence>
<dbReference type="OrthoDB" id="9784571at2"/>
<dbReference type="AlphaFoldDB" id="A0A1U7M970"/>
<organism evidence="10 11">
    <name type="scientific">Tissierella creatinophila DSM 6911</name>
    <dbReference type="NCBI Taxonomy" id="1123403"/>
    <lineage>
        <taxon>Bacteria</taxon>
        <taxon>Bacillati</taxon>
        <taxon>Bacillota</taxon>
        <taxon>Tissierellia</taxon>
        <taxon>Tissierellales</taxon>
        <taxon>Tissierellaceae</taxon>
        <taxon>Tissierella</taxon>
    </lineage>
</organism>
<accession>A0A1U7M970</accession>
<dbReference type="Gene3D" id="3.30.70.20">
    <property type="match status" value="1"/>
</dbReference>
<dbReference type="RefSeq" id="WP_075724188.1">
    <property type="nucleotide sequence ID" value="NZ_LTDM01000002.1"/>
</dbReference>
<dbReference type="SUPFAM" id="SSF54862">
    <property type="entry name" value="4Fe-4S ferredoxins"/>
    <property type="match status" value="1"/>
</dbReference>
<evidence type="ECO:0000259" key="9">
    <source>
        <dbReference type="PROSITE" id="PS51379"/>
    </source>
</evidence>